<evidence type="ECO:0000313" key="5">
    <source>
        <dbReference type="Proteomes" id="UP000054047"/>
    </source>
</evidence>
<sequence length="627" mass="70659">MLLTKKGVTSFENMRTVNGTVYRTFMEAAKESGLNVDSNEWDSCLAVAVSTEMPFEIRRLFAQIVMHCNPSDPLGLWNKYKDEMRAKPKESRLQKNEKTMDIASVRHIEKILKANGSTLSECGLGALEIIMRNSGTKWDSDIDEVVENEVNQGAAVLDDLNADLKNVMGVLLDSATRENSDRSRCFFVYGKAGCGKTFLFRRFIDVLQSLKKNVIAVASTGIAATLLQNGRTAHSVFRLPVTNLSFESTANVDASSLLAQRFRNTDVIIWDEISMQTRYAVECAEKMLRDFAAPDFRHTAFGGIMMVFGGDWAQFLPVVENGSKTEILNETLKCSGIWQLIRVLTLEKNMRVLPGNNDFTNWLREVGEGSNFIVDNLIRIPSDMVVPSEQHVIDWLYTPELLNDEKQLASVALLSIRNSDVLSINDIVVEKLNGEYMDVYGVDEAVQEEDGIDGLPFDDEEDIHKETPAGMPPYLLRLKRGCILMLLRNIDITSQLFNGTRLQLDDVVYDQKHVPIILRCRNLITDIMCLIPRTPNVYENKMSGIAFKRFQFPVRLAFCMTVNKSQGQTFEKVGLILRTPAFAHGTIYVALSRSKCRENTKITINESGQRLSSGEILIRNIVYKEVL</sequence>
<gene>
    <name evidence="4" type="ORF">ANCDUO_16641</name>
</gene>
<keyword evidence="1" id="KW-0378">Hydrolase</keyword>
<dbReference type="GO" id="GO:0000723">
    <property type="term" value="P:telomere maintenance"/>
    <property type="evidence" value="ECO:0007669"/>
    <property type="project" value="InterPro"/>
</dbReference>
<keyword evidence="1" id="KW-0547">Nucleotide-binding</keyword>
<proteinExistence type="inferred from homology"/>
<dbReference type="CDD" id="cd18809">
    <property type="entry name" value="SF1_C_RecD"/>
    <property type="match status" value="1"/>
</dbReference>
<dbReference type="AlphaFoldDB" id="A0A0C2CTX4"/>
<reference evidence="4 5" key="1">
    <citation type="submission" date="2013-12" db="EMBL/GenBank/DDBJ databases">
        <title>Draft genome of the parsitic nematode Ancylostoma duodenale.</title>
        <authorList>
            <person name="Mitreva M."/>
        </authorList>
    </citation>
    <scope>NUCLEOTIDE SEQUENCE [LARGE SCALE GENOMIC DNA]</scope>
    <source>
        <strain evidence="4 5">Zhejiang</strain>
    </source>
</reference>
<evidence type="ECO:0000313" key="4">
    <source>
        <dbReference type="EMBL" id="KIH53237.1"/>
    </source>
</evidence>
<dbReference type="EMBL" id="KN741700">
    <property type="protein sequence ID" value="KIH53237.1"/>
    <property type="molecule type" value="Genomic_DNA"/>
</dbReference>
<dbReference type="InterPro" id="IPR049163">
    <property type="entry name" value="Pif1-like_2B_dom"/>
</dbReference>
<evidence type="ECO:0000259" key="2">
    <source>
        <dbReference type="Pfam" id="PF05970"/>
    </source>
</evidence>
<protein>
    <recommendedName>
        <fullName evidence="1">ATP-dependent DNA helicase</fullName>
        <ecNumber evidence="1">5.6.2.3</ecNumber>
    </recommendedName>
</protein>
<organism evidence="4 5">
    <name type="scientific">Ancylostoma duodenale</name>
    <dbReference type="NCBI Taxonomy" id="51022"/>
    <lineage>
        <taxon>Eukaryota</taxon>
        <taxon>Metazoa</taxon>
        <taxon>Ecdysozoa</taxon>
        <taxon>Nematoda</taxon>
        <taxon>Chromadorea</taxon>
        <taxon>Rhabditida</taxon>
        <taxon>Rhabditina</taxon>
        <taxon>Rhabditomorpha</taxon>
        <taxon>Strongyloidea</taxon>
        <taxon>Ancylostomatidae</taxon>
        <taxon>Ancylostomatinae</taxon>
        <taxon>Ancylostoma</taxon>
    </lineage>
</organism>
<dbReference type="PANTHER" id="PTHR10492:SF57">
    <property type="entry name" value="ATP-DEPENDENT DNA HELICASE"/>
    <property type="match status" value="1"/>
</dbReference>
<dbReference type="Pfam" id="PF05970">
    <property type="entry name" value="PIF1"/>
    <property type="match status" value="1"/>
</dbReference>
<dbReference type="PANTHER" id="PTHR10492">
    <property type="match status" value="1"/>
</dbReference>
<dbReference type="Gene3D" id="3.40.50.300">
    <property type="entry name" value="P-loop containing nucleotide triphosphate hydrolases"/>
    <property type="match status" value="2"/>
</dbReference>
<comment type="cofactor">
    <cofactor evidence="1">
        <name>Mg(2+)</name>
        <dbReference type="ChEBI" id="CHEBI:18420"/>
    </cofactor>
</comment>
<keyword evidence="1" id="KW-0233">DNA recombination</keyword>
<dbReference type="OrthoDB" id="10056572at2759"/>
<keyword evidence="1" id="KW-0347">Helicase</keyword>
<evidence type="ECO:0000259" key="3">
    <source>
        <dbReference type="Pfam" id="PF21530"/>
    </source>
</evidence>
<keyword evidence="1" id="KW-0227">DNA damage</keyword>
<dbReference type="InterPro" id="IPR010285">
    <property type="entry name" value="DNA_helicase_pif1-like_DEAD"/>
</dbReference>
<feature type="domain" description="DNA helicase Pif1-like DEAD-box helicase" evidence="2">
    <location>
        <begin position="160"/>
        <end position="370"/>
    </location>
</feature>
<keyword evidence="5" id="KW-1185">Reference proteome</keyword>
<dbReference type="GO" id="GO:0043139">
    <property type="term" value="F:5'-3' DNA helicase activity"/>
    <property type="evidence" value="ECO:0007669"/>
    <property type="project" value="UniProtKB-EC"/>
</dbReference>
<dbReference type="SUPFAM" id="SSF52540">
    <property type="entry name" value="P-loop containing nucleoside triphosphate hydrolases"/>
    <property type="match status" value="2"/>
</dbReference>
<dbReference type="GO" id="GO:0016887">
    <property type="term" value="F:ATP hydrolysis activity"/>
    <property type="evidence" value="ECO:0007669"/>
    <property type="project" value="RHEA"/>
</dbReference>
<keyword evidence="1" id="KW-0234">DNA repair</keyword>
<name>A0A0C2CTX4_9BILA</name>
<accession>A0A0C2CTX4</accession>
<comment type="similarity">
    <text evidence="1">Belongs to the helicase family.</text>
</comment>
<dbReference type="Pfam" id="PF21530">
    <property type="entry name" value="Pif1_2B_dom"/>
    <property type="match status" value="1"/>
</dbReference>
<dbReference type="GO" id="GO:0006310">
    <property type="term" value="P:DNA recombination"/>
    <property type="evidence" value="ECO:0007669"/>
    <property type="project" value="UniProtKB-KW"/>
</dbReference>
<feature type="domain" description="DNA helicase Pif1-like 2B" evidence="3">
    <location>
        <begin position="469"/>
        <end position="503"/>
    </location>
</feature>
<dbReference type="InterPro" id="IPR027417">
    <property type="entry name" value="P-loop_NTPase"/>
</dbReference>
<dbReference type="GO" id="GO:0005524">
    <property type="term" value="F:ATP binding"/>
    <property type="evidence" value="ECO:0007669"/>
    <property type="project" value="UniProtKB-KW"/>
</dbReference>
<keyword evidence="1" id="KW-0067">ATP-binding</keyword>
<dbReference type="EC" id="5.6.2.3" evidence="1"/>
<evidence type="ECO:0000256" key="1">
    <source>
        <dbReference type="RuleBase" id="RU363044"/>
    </source>
</evidence>
<dbReference type="Proteomes" id="UP000054047">
    <property type="component" value="Unassembled WGS sequence"/>
</dbReference>
<dbReference type="GO" id="GO:0006281">
    <property type="term" value="P:DNA repair"/>
    <property type="evidence" value="ECO:0007669"/>
    <property type="project" value="UniProtKB-KW"/>
</dbReference>
<comment type="catalytic activity">
    <reaction evidence="1">
        <text>ATP + H2O = ADP + phosphate + H(+)</text>
        <dbReference type="Rhea" id="RHEA:13065"/>
        <dbReference type="ChEBI" id="CHEBI:15377"/>
        <dbReference type="ChEBI" id="CHEBI:15378"/>
        <dbReference type="ChEBI" id="CHEBI:30616"/>
        <dbReference type="ChEBI" id="CHEBI:43474"/>
        <dbReference type="ChEBI" id="CHEBI:456216"/>
        <dbReference type="EC" id="5.6.2.3"/>
    </reaction>
</comment>